<evidence type="ECO:0000313" key="3">
    <source>
        <dbReference type="Proteomes" id="UP000009311"/>
    </source>
</evidence>
<reference evidence="2 3" key="1">
    <citation type="submission" date="2012-06" db="EMBL/GenBank/DDBJ databases">
        <title>Draft Genome Sequence of Lactobacillus pasteurii CRBIP 24.76T.</title>
        <authorList>
            <person name="Cousin S."/>
            <person name="Bouchier C."/>
            <person name="Loux V."/>
            <person name="Ma L."/>
            <person name="Creno S."/>
            <person name="Bizet C."/>
            <person name="Clermont D."/>
        </authorList>
    </citation>
    <scope>NUCLEOTIDE SEQUENCE [LARGE SCALE GENOMIC DNA]</scope>
    <source>
        <strain evidence="3">CRBIP 24.76T</strain>
    </source>
</reference>
<dbReference type="STRING" id="1423790.BN53_00150"/>
<sequence>MKPIFYIILFVLFVLYLIFEVYFRRRTQKNTYKLINSLQQGDLKTFNKLVNDPAIKKTVSAYTRLSLTFNAAIAENHIEAADKVFDEIASLNLTSEQKLSFFGNALNYYIGLKNKPKAKICYDKVKSARRNEAQKDYLMTIYEVMVEDQTSKKKLIEQRLNHEANEQKLADYYLLEHIYQVEGDLYKAKECSQLAQKLAKQL</sequence>
<organism evidence="2 3">
    <name type="scientific">Lactobacillus pasteurii DSM 23907 = CRBIP 24.76</name>
    <dbReference type="NCBI Taxonomy" id="1423790"/>
    <lineage>
        <taxon>Bacteria</taxon>
        <taxon>Bacillati</taxon>
        <taxon>Bacillota</taxon>
        <taxon>Bacilli</taxon>
        <taxon>Lactobacillales</taxon>
        <taxon>Lactobacillaceae</taxon>
        <taxon>Lactobacillus</taxon>
    </lineage>
</organism>
<name>I7LD32_9LACO</name>
<dbReference type="OrthoDB" id="9925076at2"/>
<keyword evidence="1" id="KW-0812">Transmembrane</keyword>
<comment type="caution">
    <text evidence="2">The sequence shown here is derived from an EMBL/GenBank/DDBJ whole genome shotgun (WGS) entry which is preliminary data.</text>
</comment>
<dbReference type="Proteomes" id="UP000009311">
    <property type="component" value="Unassembled WGS sequence"/>
</dbReference>
<evidence type="ECO:0000313" key="2">
    <source>
        <dbReference type="EMBL" id="CCI84533.1"/>
    </source>
</evidence>
<proteinExistence type="predicted"/>
<feature type="transmembrane region" description="Helical" evidence="1">
    <location>
        <begin position="6"/>
        <end position="23"/>
    </location>
</feature>
<keyword evidence="1" id="KW-1133">Transmembrane helix</keyword>
<gene>
    <name evidence="2" type="ORF">BN53_00150</name>
</gene>
<accession>I7LD32</accession>
<keyword evidence="1" id="KW-0472">Membrane</keyword>
<dbReference type="EMBL" id="CAKD01000005">
    <property type="protein sequence ID" value="CCI84533.1"/>
    <property type="molecule type" value="Genomic_DNA"/>
</dbReference>
<dbReference type="RefSeq" id="WP_009559085.1">
    <property type="nucleotide sequence ID" value="NZ_AYZN01000005.1"/>
</dbReference>
<keyword evidence="3" id="KW-1185">Reference proteome</keyword>
<evidence type="ECO:0000256" key="1">
    <source>
        <dbReference type="SAM" id="Phobius"/>
    </source>
</evidence>
<dbReference type="AlphaFoldDB" id="I7LD32"/>
<protein>
    <submittedName>
        <fullName evidence="2">Uncharacterized protein</fullName>
    </submittedName>
</protein>